<dbReference type="InterPro" id="IPR000253">
    <property type="entry name" value="FHA_dom"/>
</dbReference>
<feature type="region of interest" description="Disordered" evidence="7">
    <location>
        <begin position="372"/>
        <end position="550"/>
    </location>
</feature>
<keyword evidence="10" id="KW-1185">Reference proteome</keyword>
<evidence type="ECO:0000256" key="7">
    <source>
        <dbReference type="SAM" id="MobiDB-lite"/>
    </source>
</evidence>
<dbReference type="Pfam" id="PF16508">
    <property type="entry name" value="NIBRIN_BRCT_II"/>
    <property type="match status" value="1"/>
</dbReference>
<dbReference type="PANTHER" id="PTHR12162:SF0">
    <property type="entry name" value="NIBRIN"/>
    <property type="match status" value="1"/>
</dbReference>
<dbReference type="InterPro" id="IPR040227">
    <property type="entry name" value="Nibrin-rel"/>
</dbReference>
<evidence type="ECO:0000313" key="10">
    <source>
        <dbReference type="Proteomes" id="UP000651452"/>
    </source>
</evidence>
<dbReference type="GO" id="GO:0003684">
    <property type="term" value="F:damaged DNA binding"/>
    <property type="evidence" value="ECO:0007669"/>
    <property type="project" value="TreeGrafter"/>
</dbReference>
<feature type="compositionally biased region" description="Basic and acidic residues" evidence="7">
    <location>
        <begin position="629"/>
        <end position="641"/>
    </location>
</feature>
<dbReference type="InterPro" id="IPR043014">
    <property type="entry name" value="Nibrin_BRCT2_sf"/>
</dbReference>
<feature type="coiled-coil region" evidence="6">
    <location>
        <begin position="571"/>
        <end position="599"/>
    </location>
</feature>
<comment type="subcellular location">
    <subcellularLocation>
        <location evidence="1">Nucleus</location>
    </subcellularLocation>
</comment>
<evidence type="ECO:0000256" key="6">
    <source>
        <dbReference type="SAM" id="Coils"/>
    </source>
</evidence>
<dbReference type="Gene3D" id="3.40.50.10980">
    <property type="entry name" value="Nibrin, BRCT2 domain"/>
    <property type="match status" value="1"/>
</dbReference>
<feature type="compositionally biased region" description="Basic residues" evidence="7">
    <location>
        <begin position="423"/>
        <end position="433"/>
    </location>
</feature>
<dbReference type="PROSITE" id="PS50006">
    <property type="entry name" value="FHA_DOMAIN"/>
    <property type="match status" value="1"/>
</dbReference>
<keyword evidence="3" id="KW-0234">DNA repair</keyword>
<feature type="region of interest" description="Disordered" evidence="7">
    <location>
        <begin position="682"/>
        <end position="811"/>
    </location>
</feature>
<evidence type="ECO:0000256" key="1">
    <source>
        <dbReference type="ARBA" id="ARBA00004123"/>
    </source>
</evidence>
<dbReference type="FunFam" id="2.60.200.20:FF:000082">
    <property type="entry name" value="DNA damage response protein RcaA"/>
    <property type="match status" value="1"/>
</dbReference>
<dbReference type="OrthoDB" id="552194at2759"/>
<feature type="compositionally biased region" description="Basic and acidic residues" evidence="7">
    <location>
        <begin position="445"/>
        <end position="454"/>
    </location>
</feature>
<sequence>MWFLEHESLFGGKRVWLRPGSQQLFGRTKSSKDSAEGKTWKIDNKAVSRQHVMIRVLEVPPDAGTKLHTRSHIEITDLSCRQGTTIDEKKHLKSKKNEDGSLEYDKATLEGSEHTIRLAQGYAPFKIVWKPAVFTYASKENKESKARSAQLHVLDIKTNTDFVFDKTTHVVTQKRNLPRVLSGLVAGKHIITGEFLDAVIKAATSATDSEGGYVPSQLEEDFDNWWPNEDDYVPPTATEPVPRPQEMLKPDSLRSEIFSNLSFVFLSQNQHDSLQDPVSCGGGKALFFDLKVGETSVQEYVDYVRSVAGKKRTSRGDNDKLPVVTVRLPPTSDGADDWAATFMNDVDTVLNQRSIFQNEFLDIIITKDRTALQRPPENVREIAASAPESASVRRSIRERTPAPRAPSQAPEPSANTEEPTKPNPRKRVHRAKTTSRFTGFDDYEPPPKVRKVEDTQMEDVQQSAQQSARNSKQAPGKQYVTAPTTQTETQTQPHFAPHSPVHETVEKEEQMDSLFPAAAEIKRRRAATRAPSASVEPETNTPVAQPKRRGVEALESLQRARQKADKDVNVREQARLRIKEEDERRKADEESLREQLEGIDIEQMKNLAVVEEMKILPRAQRSNGNDLRTPAEARANSDRWDPAWNGRKNFKKFRRRGAEQGVTPHKVIVTLEEAPKQKGFGDSAFLEDVEPRGSTLFKNRRRRVESEDDSEPEIGFRARSSRTSRTHTQQEVPEVVNVEDSGPDDEEVVEVRTQKSSGRTQRVVETQVSEAAGRKRAGGAVSGGPASKRGRLGRREEDSDEEETGFRFKRR</sequence>
<dbReference type="Gene3D" id="2.60.200.20">
    <property type="match status" value="1"/>
</dbReference>
<keyword evidence="4" id="KW-0539">Nucleus</keyword>
<dbReference type="AlphaFoldDB" id="A0A8H7MLP3"/>
<gene>
    <name evidence="9" type="ORF">EKO04_003242</name>
</gene>
<keyword evidence="6" id="KW-0175">Coiled coil</keyword>
<name>A0A8H7MLP3_9PLEO</name>
<evidence type="ECO:0000256" key="5">
    <source>
        <dbReference type="ARBA" id="ARBA00044757"/>
    </source>
</evidence>
<comment type="similarity">
    <text evidence="5">Belongs to the Nibrin family.</text>
</comment>
<reference evidence="9" key="1">
    <citation type="submission" date="2018-12" db="EMBL/GenBank/DDBJ databases">
        <authorList>
            <person name="Syme R.A."/>
            <person name="Farfan-Caceres L."/>
            <person name="Lichtenzveig J."/>
        </authorList>
    </citation>
    <scope>NUCLEOTIDE SEQUENCE</scope>
    <source>
        <strain evidence="9">Al4</strain>
    </source>
</reference>
<organism evidence="9 10">
    <name type="scientific">Ascochyta lentis</name>
    <dbReference type="NCBI Taxonomy" id="205686"/>
    <lineage>
        <taxon>Eukaryota</taxon>
        <taxon>Fungi</taxon>
        <taxon>Dikarya</taxon>
        <taxon>Ascomycota</taxon>
        <taxon>Pezizomycotina</taxon>
        <taxon>Dothideomycetes</taxon>
        <taxon>Pleosporomycetidae</taxon>
        <taxon>Pleosporales</taxon>
        <taxon>Pleosporineae</taxon>
        <taxon>Didymellaceae</taxon>
        <taxon>Ascochyta</taxon>
    </lineage>
</organism>
<dbReference type="Proteomes" id="UP000651452">
    <property type="component" value="Unassembled WGS sequence"/>
</dbReference>
<comment type="caution">
    <text evidence="9">The sequence shown here is derived from an EMBL/GenBank/DDBJ whole genome shotgun (WGS) entry which is preliminary data.</text>
</comment>
<dbReference type="GO" id="GO:0007095">
    <property type="term" value="P:mitotic G2 DNA damage checkpoint signaling"/>
    <property type="evidence" value="ECO:0007669"/>
    <property type="project" value="InterPro"/>
</dbReference>
<protein>
    <recommendedName>
        <fullName evidence="8">FHA domain-containing protein</fullName>
    </recommendedName>
</protein>
<feature type="compositionally biased region" description="Polar residues" evidence="7">
    <location>
        <begin position="754"/>
        <end position="769"/>
    </location>
</feature>
<feature type="region of interest" description="Disordered" evidence="7">
    <location>
        <begin position="621"/>
        <end position="645"/>
    </location>
</feature>
<dbReference type="GO" id="GO:0030870">
    <property type="term" value="C:Mre11 complex"/>
    <property type="evidence" value="ECO:0007669"/>
    <property type="project" value="InterPro"/>
</dbReference>
<dbReference type="PANTHER" id="PTHR12162">
    <property type="entry name" value="NIBRIN-RELATED"/>
    <property type="match status" value="1"/>
</dbReference>
<dbReference type="EMBL" id="RZGK01000005">
    <property type="protein sequence ID" value="KAF9698752.1"/>
    <property type="molecule type" value="Genomic_DNA"/>
</dbReference>
<reference evidence="9" key="2">
    <citation type="submission" date="2020-09" db="EMBL/GenBank/DDBJ databases">
        <title>Reference genome assembly for Australian Ascochyta lentis isolate Al4.</title>
        <authorList>
            <person name="Lee R.C."/>
            <person name="Farfan-Caceres L.M."/>
            <person name="Debler J.W."/>
            <person name="Williams A.H."/>
            <person name="Henares B.M."/>
        </authorList>
    </citation>
    <scope>NUCLEOTIDE SEQUENCE</scope>
    <source>
        <strain evidence="9">Al4</strain>
    </source>
</reference>
<feature type="domain" description="FHA" evidence="8">
    <location>
        <begin position="23"/>
        <end position="91"/>
    </location>
</feature>
<evidence type="ECO:0000259" key="8">
    <source>
        <dbReference type="PROSITE" id="PS50006"/>
    </source>
</evidence>
<dbReference type="GO" id="GO:0000724">
    <property type="term" value="P:double-strand break repair via homologous recombination"/>
    <property type="evidence" value="ECO:0007669"/>
    <property type="project" value="TreeGrafter"/>
</dbReference>
<evidence type="ECO:0000313" key="9">
    <source>
        <dbReference type="EMBL" id="KAF9698752.1"/>
    </source>
</evidence>
<evidence type="ECO:0000256" key="4">
    <source>
        <dbReference type="ARBA" id="ARBA00023242"/>
    </source>
</evidence>
<feature type="compositionally biased region" description="Polar residues" evidence="7">
    <location>
        <begin position="458"/>
        <end position="473"/>
    </location>
</feature>
<accession>A0A8H7MLP3</accession>
<evidence type="ECO:0000256" key="3">
    <source>
        <dbReference type="ARBA" id="ARBA00023204"/>
    </source>
</evidence>
<dbReference type="InterPro" id="IPR008984">
    <property type="entry name" value="SMAD_FHA_dom_sf"/>
</dbReference>
<dbReference type="InterPro" id="IPR032429">
    <property type="entry name" value="Nibrin_BRCT2"/>
</dbReference>
<dbReference type="SUPFAM" id="SSF49879">
    <property type="entry name" value="SMAD/FHA domain"/>
    <property type="match status" value="1"/>
</dbReference>
<keyword evidence="2" id="KW-0227">DNA damage</keyword>
<feature type="compositionally biased region" description="Basic and acidic residues" evidence="7">
    <location>
        <begin position="500"/>
        <end position="510"/>
    </location>
</feature>
<evidence type="ECO:0000256" key="2">
    <source>
        <dbReference type="ARBA" id="ARBA00022763"/>
    </source>
</evidence>
<proteinExistence type="inferred from homology"/>